<dbReference type="CDD" id="cd02440">
    <property type="entry name" value="AdoMet_MTases"/>
    <property type="match status" value="1"/>
</dbReference>
<reference evidence="3" key="1">
    <citation type="submission" date="2013-06" db="EMBL/GenBank/DDBJ databases">
        <title>Complete Genome Sequence of Hyperthermophilic Palaeococcus pacificus DY20341T, Isolated from a Deep-Sea Hydrothermal Sediments.</title>
        <authorList>
            <person name="Zeng X."/>
            <person name="Shao Z."/>
        </authorList>
    </citation>
    <scope>NUCLEOTIDE SEQUENCE [LARGE SCALE GENOMIC DNA]</scope>
    <source>
        <strain evidence="3">DY20341</strain>
    </source>
</reference>
<dbReference type="KEGG" id="ppac:PAP_08365"/>
<dbReference type="GeneID" id="24842775"/>
<dbReference type="HOGENOM" id="CLU_1212646_0_0_2"/>
<evidence type="ECO:0000313" key="3">
    <source>
        <dbReference type="Proteomes" id="UP000027981"/>
    </source>
</evidence>
<gene>
    <name evidence="2" type="ORF">PAP_08365</name>
</gene>
<dbReference type="STRING" id="1343739.PAP_08365"/>
<dbReference type="Pfam" id="PF13649">
    <property type="entry name" value="Methyltransf_25"/>
    <property type="match status" value="1"/>
</dbReference>
<dbReference type="GO" id="GO:0008168">
    <property type="term" value="F:methyltransferase activity"/>
    <property type="evidence" value="ECO:0007669"/>
    <property type="project" value="TreeGrafter"/>
</dbReference>
<dbReference type="PANTHER" id="PTHR43591:SF24">
    <property type="entry name" value="2-METHOXY-6-POLYPRENYL-1,4-BENZOQUINOL METHYLASE, MITOCHONDRIAL"/>
    <property type="match status" value="1"/>
</dbReference>
<name>A0A075LV90_9EURY</name>
<dbReference type="PANTHER" id="PTHR43591">
    <property type="entry name" value="METHYLTRANSFERASE"/>
    <property type="match status" value="1"/>
</dbReference>
<dbReference type="Gene3D" id="3.40.50.150">
    <property type="entry name" value="Vaccinia Virus protein VP39"/>
    <property type="match status" value="1"/>
</dbReference>
<reference evidence="2 3" key="2">
    <citation type="journal article" date="2015" name="Genome Announc.">
        <title>Complete Genome Sequence of Hyperthermophilic Piezophilic Archaeon Palaeococcus pacificus DY20341T, Isolated from Deep-Sea Hydrothermal Sediments.</title>
        <authorList>
            <person name="Zeng X."/>
            <person name="Jebbar M."/>
            <person name="Shao Z."/>
        </authorList>
    </citation>
    <scope>NUCLEOTIDE SEQUENCE [LARGE SCALE GENOMIC DNA]</scope>
    <source>
        <strain evidence="2 3">DY20341</strain>
    </source>
</reference>
<dbReference type="SUPFAM" id="SSF53335">
    <property type="entry name" value="S-adenosyl-L-methionine-dependent methyltransferases"/>
    <property type="match status" value="1"/>
</dbReference>
<proteinExistence type="predicted"/>
<keyword evidence="3" id="KW-1185">Reference proteome</keyword>
<protein>
    <recommendedName>
        <fullName evidence="1">Methyltransferase domain-containing protein</fullName>
    </recommendedName>
</protein>
<dbReference type="InterPro" id="IPR041698">
    <property type="entry name" value="Methyltransf_25"/>
</dbReference>
<dbReference type="InterPro" id="IPR029063">
    <property type="entry name" value="SAM-dependent_MTases_sf"/>
</dbReference>
<sequence length="228" mass="27053">MDFEKYYIFSKTYNDIDSPEYKKRMEELTPYLSQILQQKGRVLDLACGVGGFSFFFEELGHEVVGLDISDFLLEKAKRYAKEKNSKVEFVKGDARELPFKDESFDYVVFLGNSIVHFTPTELNQVFKEIKRVLKHWGQFILNYNDMRAVLPLLERSEVIADGYWVNRIYKDKDEKYFIAVFESPEGIFEVKFNLWGKTAVDLLSKLYFIKEKSIEIRENSYLEVFRRK</sequence>
<dbReference type="Proteomes" id="UP000027981">
    <property type="component" value="Chromosome"/>
</dbReference>
<evidence type="ECO:0000259" key="1">
    <source>
        <dbReference type="Pfam" id="PF13649"/>
    </source>
</evidence>
<evidence type="ECO:0000313" key="2">
    <source>
        <dbReference type="EMBL" id="AIF70061.1"/>
    </source>
</evidence>
<organism evidence="2 3">
    <name type="scientific">Palaeococcus pacificus DY20341</name>
    <dbReference type="NCBI Taxonomy" id="1343739"/>
    <lineage>
        <taxon>Archaea</taxon>
        <taxon>Methanobacteriati</taxon>
        <taxon>Methanobacteriota</taxon>
        <taxon>Thermococci</taxon>
        <taxon>Thermococcales</taxon>
        <taxon>Thermococcaceae</taxon>
        <taxon>Palaeococcus</taxon>
    </lineage>
</organism>
<accession>A0A075LV90</accession>
<dbReference type="AlphaFoldDB" id="A0A075LV90"/>
<dbReference type="EMBL" id="CP006019">
    <property type="protein sequence ID" value="AIF70061.1"/>
    <property type="molecule type" value="Genomic_DNA"/>
</dbReference>
<feature type="domain" description="Methyltransferase" evidence="1">
    <location>
        <begin position="42"/>
        <end position="137"/>
    </location>
</feature>
<dbReference type="eggNOG" id="arCOG01790">
    <property type="taxonomic scope" value="Archaea"/>
</dbReference>
<dbReference type="RefSeq" id="WP_048165553.1">
    <property type="nucleotide sequence ID" value="NZ_CP006019.1"/>
</dbReference>
<dbReference type="OrthoDB" id="147504at2157"/>